<dbReference type="InterPro" id="IPR008780">
    <property type="entry name" value="Plasmodium_Vir"/>
</dbReference>
<organism evidence="3 4">
    <name type="scientific">Plasmodium vivax (strain Brazil I)</name>
    <dbReference type="NCBI Taxonomy" id="1033975"/>
    <lineage>
        <taxon>Eukaryota</taxon>
        <taxon>Sar</taxon>
        <taxon>Alveolata</taxon>
        <taxon>Apicomplexa</taxon>
        <taxon>Aconoidasida</taxon>
        <taxon>Haemosporida</taxon>
        <taxon>Plasmodiidae</taxon>
        <taxon>Plasmodium</taxon>
        <taxon>Plasmodium (Plasmodium)</taxon>
    </lineage>
</organism>
<feature type="transmembrane region" description="Helical" evidence="2">
    <location>
        <begin position="322"/>
        <end position="339"/>
    </location>
</feature>
<gene>
    <name evidence="3" type="ORF">PVBG_00617</name>
</gene>
<keyword evidence="2" id="KW-1133">Transmembrane helix</keyword>
<keyword evidence="2" id="KW-0472">Membrane</keyword>
<evidence type="ECO:0000256" key="2">
    <source>
        <dbReference type="SAM" id="Phobius"/>
    </source>
</evidence>
<evidence type="ECO:0000256" key="1">
    <source>
        <dbReference type="SAM" id="MobiDB-lite"/>
    </source>
</evidence>
<dbReference type="AlphaFoldDB" id="A0A0J9SNG1"/>
<evidence type="ECO:0000313" key="3">
    <source>
        <dbReference type="EMBL" id="KMZ83537.1"/>
    </source>
</evidence>
<feature type="region of interest" description="Disordered" evidence="1">
    <location>
        <begin position="256"/>
        <end position="299"/>
    </location>
</feature>
<accession>A0A0J9SNG1</accession>
<reference evidence="3 4" key="1">
    <citation type="submission" date="2011-08" db="EMBL/GenBank/DDBJ databases">
        <title>The Genome Sequence of Plasmodium vivax Brazil I.</title>
        <authorList>
            <consortium name="The Broad Institute Genome Sequencing Platform"/>
            <consortium name="The Broad Institute Genome Sequencing Center for Infectious Disease"/>
            <person name="Neafsey D."/>
            <person name="Carlton J."/>
            <person name="Barnwell J."/>
            <person name="Collins W."/>
            <person name="Escalante A."/>
            <person name="Mullikin J."/>
            <person name="Saul A."/>
            <person name="Guigo R."/>
            <person name="Camara F."/>
            <person name="Young S.K."/>
            <person name="Zeng Q."/>
            <person name="Gargeya S."/>
            <person name="Fitzgerald M."/>
            <person name="Haas B."/>
            <person name="Abouelleil A."/>
            <person name="Alvarado L."/>
            <person name="Arachchi H.M."/>
            <person name="Berlin A."/>
            <person name="Brown A."/>
            <person name="Chapman S.B."/>
            <person name="Chen Z."/>
            <person name="Dunbar C."/>
            <person name="Freedman E."/>
            <person name="Gearin G."/>
            <person name="Gellesch M."/>
            <person name="Goldberg J."/>
            <person name="Griggs A."/>
            <person name="Gujja S."/>
            <person name="Heiman D."/>
            <person name="Howarth C."/>
            <person name="Larson L."/>
            <person name="Lui A."/>
            <person name="MacDonald P.J.P."/>
            <person name="Montmayeur A."/>
            <person name="Murphy C."/>
            <person name="Neiman D."/>
            <person name="Pearson M."/>
            <person name="Priest M."/>
            <person name="Roberts A."/>
            <person name="Saif S."/>
            <person name="Shea T."/>
            <person name="Shenoy N."/>
            <person name="Sisk P."/>
            <person name="Stolte C."/>
            <person name="Sykes S."/>
            <person name="Wortman J."/>
            <person name="Nusbaum C."/>
            <person name="Birren B."/>
        </authorList>
    </citation>
    <scope>NUCLEOTIDE SEQUENCE [LARGE SCALE GENOMIC DNA]</scope>
    <source>
        <strain evidence="3 4">Brazil I</strain>
    </source>
</reference>
<evidence type="ECO:0000313" key="4">
    <source>
        <dbReference type="Proteomes" id="UP000053327"/>
    </source>
</evidence>
<sequence length="354" mass="42049">MNIFMKHNKRLNYGINLLQENDIEILTSYKIYKVFNRTRRQILDKNKCDELKRKLSKTDNISEFCYILHENIKEVSDTTAGTTKNNSYCEFLNYWLYYSLFKNDLLDNTNNIAESEFIKHLDELWKDADNNNMCDLTKYDMNIKYFMYTKELYDYSKNYDNIYKIKDNQDTDLCRKYYCSYIENAKKIYNSLMLDCFSEKNKPYCNMFNEITTDKNPNTLFDQFRCSKEHVDESLLEVENIFGLIPQSILNDIGDNDLRLPAPRSPPRDSKDTLDGESPNPSRQDSPDNQQEDPSSNSSVKVGLSTFGMSLVPLFLMYKVKINVYFIIFTFIMNQLFSIKEIRQKMYITFLFPF</sequence>
<name>A0A0J9SNG1_PLAV1</name>
<feature type="compositionally biased region" description="Polar residues" evidence="1">
    <location>
        <begin position="279"/>
        <end position="299"/>
    </location>
</feature>
<dbReference type="Pfam" id="PF05795">
    <property type="entry name" value="Plasmodium_Vir"/>
    <property type="match status" value="1"/>
</dbReference>
<dbReference type="Proteomes" id="UP000053327">
    <property type="component" value="Unassembled WGS sequence"/>
</dbReference>
<protein>
    <submittedName>
        <fullName evidence="3">Uncharacterized protein</fullName>
    </submittedName>
</protein>
<dbReference type="EMBL" id="KQ234875">
    <property type="protein sequence ID" value="KMZ83537.1"/>
    <property type="molecule type" value="Genomic_DNA"/>
</dbReference>
<proteinExistence type="predicted"/>
<keyword evidence="2" id="KW-0812">Transmembrane</keyword>